<sequence length="161" mass="17345">ICLAKAVCSGNLDHVISQDLVPGEGKALESGDAAEVRYSGWLFQNGTFGQMFDSNVNSDKLFRLKLGKGKVIKVSFNSRASTTPPSSQQSADVFGPVLLTETRQQNTEVRMAISKIGDKVDKVYEKLNDLHSIGGSSTSLGITAPNMEVTILIQNVTRIAQ</sequence>
<dbReference type="RefSeq" id="XP_009056823.1">
    <property type="nucleotide sequence ID" value="XM_009058575.1"/>
</dbReference>
<feature type="domain" description="PPIase FKBP-type" evidence="2">
    <location>
        <begin position="31"/>
        <end position="73"/>
    </location>
</feature>
<organism evidence="3 4">
    <name type="scientific">Lottia gigantea</name>
    <name type="common">Giant owl limpet</name>
    <dbReference type="NCBI Taxonomy" id="225164"/>
    <lineage>
        <taxon>Eukaryota</taxon>
        <taxon>Metazoa</taxon>
        <taxon>Spiralia</taxon>
        <taxon>Lophotrochozoa</taxon>
        <taxon>Mollusca</taxon>
        <taxon>Gastropoda</taxon>
        <taxon>Patellogastropoda</taxon>
        <taxon>Lottioidea</taxon>
        <taxon>Lottiidae</taxon>
        <taxon>Lottia</taxon>
    </lineage>
</organism>
<dbReference type="Pfam" id="PF00254">
    <property type="entry name" value="FKBP_C"/>
    <property type="match status" value="1"/>
</dbReference>
<name>V4BU21_LOTGI</name>
<evidence type="ECO:0000259" key="2">
    <source>
        <dbReference type="PROSITE" id="PS50059"/>
    </source>
</evidence>
<proteinExistence type="predicted"/>
<reference evidence="3 4" key="1">
    <citation type="journal article" date="2013" name="Nature">
        <title>Insights into bilaterian evolution from three spiralian genomes.</title>
        <authorList>
            <person name="Simakov O."/>
            <person name="Marletaz F."/>
            <person name="Cho S.J."/>
            <person name="Edsinger-Gonzales E."/>
            <person name="Havlak P."/>
            <person name="Hellsten U."/>
            <person name="Kuo D.H."/>
            <person name="Larsson T."/>
            <person name="Lv J."/>
            <person name="Arendt D."/>
            <person name="Savage R."/>
            <person name="Osoegawa K."/>
            <person name="de Jong P."/>
            <person name="Grimwood J."/>
            <person name="Chapman J.A."/>
            <person name="Shapiro H."/>
            <person name="Aerts A."/>
            <person name="Otillar R.P."/>
            <person name="Terry A.Y."/>
            <person name="Boore J.L."/>
            <person name="Grigoriev I.V."/>
            <person name="Lindberg D.R."/>
            <person name="Seaver E.C."/>
            <person name="Weisblat D.A."/>
            <person name="Putnam N.H."/>
            <person name="Rokhsar D.S."/>
        </authorList>
    </citation>
    <scope>NUCLEOTIDE SEQUENCE [LARGE SCALE GENOMIC DNA]</scope>
</reference>
<dbReference type="Proteomes" id="UP000030746">
    <property type="component" value="Unassembled WGS sequence"/>
</dbReference>
<dbReference type="SUPFAM" id="SSF54534">
    <property type="entry name" value="FKBP-like"/>
    <property type="match status" value="1"/>
</dbReference>
<dbReference type="GO" id="GO:0030426">
    <property type="term" value="C:growth cone"/>
    <property type="evidence" value="ECO:0007669"/>
    <property type="project" value="TreeGrafter"/>
</dbReference>
<keyword evidence="4" id="KW-1185">Reference proteome</keyword>
<dbReference type="InterPro" id="IPR046357">
    <property type="entry name" value="PPIase_dom_sf"/>
</dbReference>
<gene>
    <name evidence="3" type="ORF">LOTGIDRAFT_176756</name>
</gene>
<evidence type="ECO:0000313" key="4">
    <source>
        <dbReference type="Proteomes" id="UP000030746"/>
    </source>
</evidence>
<feature type="non-terminal residue" evidence="3">
    <location>
        <position position="1"/>
    </location>
</feature>
<dbReference type="CTD" id="20243979"/>
<dbReference type="KEGG" id="lgi:LOTGIDRAFT_176756"/>
<dbReference type="EMBL" id="KB202061">
    <property type="protein sequence ID" value="ESO92489.1"/>
    <property type="molecule type" value="Genomic_DNA"/>
</dbReference>
<keyword evidence="1" id="KW-0697">Rotamase</keyword>
<keyword evidence="1" id="KW-0413">Isomerase</keyword>
<dbReference type="EC" id="5.2.1.8" evidence="1"/>
<dbReference type="HOGENOM" id="CLU_1647939_0_0_1"/>
<accession>V4BU21</accession>
<comment type="catalytic activity">
    <reaction evidence="1">
        <text>[protein]-peptidylproline (omega=180) = [protein]-peptidylproline (omega=0)</text>
        <dbReference type="Rhea" id="RHEA:16237"/>
        <dbReference type="Rhea" id="RHEA-COMP:10747"/>
        <dbReference type="Rhea" id="RHEA-COMP:10748"/>
        <dbReference type="ChEBI" id="CHEBI:83833"/>
        <dbReference type="ChEBI" id="CHEBI:83834"/>
        <dbReference type="EC" id="5.2.1.8"/>
    </reaction>
</comment>
<dbReference type="PANTHER" id="PTHR44927:SF1">
    <property type="entry name" value="FK506-BINDING PROTEIN 15"/>
    <property type="match status" value="1"/>
</dbReference>
<dbReference type="InterPro" id="IPR001179">
    <property type="entry name" value="PPIase_FKBP_dom"/>
</dbReference>
<dbReference type="PROSITE" id="PS50059">
    <property type="entry name" value="FKBP_PPIASE"/>
    <property type="match status" value="1"/>
</dbReference>
<feature type="non-terminal residue" evidence="3">
    <location>
        <position position="161"/>
    </location>
</feature>
<evidence type="ECO:0000256" key="1">
    <source>
        <dbReference type="PROSITE-ProRule" id="PRU00277"/>
    </source>
</evidence>
<dbReference type="GeneID" id="20243979"/>
<dbReference type="STRING" id="225164.V4BU21"/>
<dbReference type="GO" id="GO:0003755">
    <property type="term" value="F:peptidyl-prolyl cis-trans isomerase activity"/>
    <property type="evidence" value="ECO:0007669"/>
    <property type="project" value="UniProtKB-KW"/>
</dbReference>
<dbReference type="OrthoDB" id="77911at2759"/>
<dbReference type="AlphaFoldDB" id="V4BU21"/>
<protein>
    <recommendedName>
        <fullName evidence="1">peptidylprolyl isomerase</fullName>
        <ecNumber evidence="1">5.2.1.8</ecNumber>
    </recommendedName>
</protein>
<dbReference type="PANTHER" id="PTHR44927">
    <property type="entry name" value="FK506-BINDING PROTEIN 15"/>
    <property type="match status" value="1"/>
</dbReference>
<dbReference type="Gene3D" id="3.10.50.40">
    <property type="match status" value="1"/>
</dbReference>
<evidence type="ECO:0000313" key="3">
    <source>
        <dbReference type="EMBL" id="ESO92489.1"/>
    </source>
</evidence>